<dbReference type="Pfam" id="PF13671">
    <property type="entry name" value="AAA_33"/>
    <property type="match status" value="1"/>
</dbReference>
<evidence type="ECO:0000256" key="1">
    <source>
        <dbReference type="SAM" id="MobiDB-lite"/>
    </source>
</evidence>
<dbReference type="EMBL" id="VKAC01000004">
    <property type="protein sequence ID" value="TXR56781.1"/>
    <property type="molecule type" value="Genomic_DNA"/>
</dbReference>
<reference evidence="2 3" key="1">
    <citation type="submission" date="2019-07" db="EMBL/GenBank/DDBJ databases">
        <title>Quadrisphaera sp. strain DD2A genome sequencing and assembly.</title>
        <authorList>
            <person name="Kim I."/>
        </authorList>
    </citation>
    <scope>NUCLEOTIDE SEQUENCE [LARGE SCALE GENOMIC DNA]</scope>
    <source>
        <strain evidence="2 3">DD2A</strain>
    </source>
</reference>
<dbReference type="InterPro" id="IPR027417">
    <property type="entry name" value="P-loop_NTPase"/>
</dbReference>
<gene>
    <name evidence="2" type="ORF">FMM08_08605</name>
</gene>
<feature type="region of interest" description="Disordered" evidence="1">
    <location>
        <begin position="1"/>
        <end position="21"/>
    </location>
</feature>
<proteinExistence type="predicted"/>
<keyword evidence="2" id="KW-0067">ATP-binding</keyword>
<protein>
    <submittedName>
        <fullName evidence="2">ATP-binding protein</fullName>
    </submittedName>
</protein>
<organism evidence="2 3">
    <name type="scientific">Quadrisphaera setariae</name>
    <dbReference type="NCBI Taxonomy" id="2593304"/>
    <lineage>
        <taxon>Bacteria</taxon>
        <taxon>Bacillati</taxon>
        <taxon>Actinomycetota</taxon>
        <taxon>Actinomycetes</taxon>
        <taxon>Kineosporiales</taxon>
        <taxon>Kineosporiaceae</taxon>
        <taxon>Quadrisphaera</taxon>
    </lineage>
</organism>
<feature type="compositionally biased region" description="Basic and acidic residues" evidence="1">
    <location>
        <begin position="1"/>
        <end position="12"/>
    </location>
</feature>
<keyword evidence="3" id="KW-1185">Reference proteome</keyword>
<dbReference type="Gene3D" id="3.40.50.300">
    <property type="entry name" value="P-loop containing nucleotide triphosphate hydrolases"/>
    <property type="match status" value="1"/>
</dbReference>
<dbReference type="GO" id="GO:0005524">
    <property type="term" value="F:ATP binding"/>
    <property type="evidence" value="ECO:0007669"/>
    <property type="project" value="UniProtKB-KW"/>
</dbReference>
<accession>A0A5C8ZHY4</accession>
<name>A0A5C8ZHY4_9ACTN</name>
<sequence>MEDVGGRGRDGRPAAPRAARKRVSGSTCGCQGAAVTTAPASSIDGSRGCLILSGVPGAGKSTVSALVARALPRCAVVNADALAMMVRSGWVGPADEPADEARAQLVLRARGACLLAGSFSEAGFFPVIDHVVADAAMLDAMLGWLAPSPVWLVTLAPDLTTSARRNEERPVEEQIDYDISGLDARIREELRDRGWYFDTSALDAAATARRILDEVPRRAVVLRG</sequence>
<keyword evidence="2" id="KW-0547">Nucleotide-binding</keyword>
<evidence type="ECO:0000313" key="3">
    <source>
        <dbReference type="Proteomes" id="UP000321234"/>
    </source>
</evidence>
<dbReference type="OrthoDB" id="1649389at2"/>
<dbReference type="AlphaFoldDB" id="A0A5C8ZHY4"/>
<dbReference type="Proteomes" id="UP000321234">
    <property type="component" value="Unassembled WGS sequence"/>
</dbReference>
<comment type="caution">
    <text evidence="2">The sequence shown here is derived from an EMBL/GenBank/DDBJ whole genome shotgun (WGS) entry which is preliminary data.</text>
</comment>
<dbReference type="SUPFAM" id="SSF52540">
    <property type="entry name" value="P-loop containing nucleoside triphosphate hydrolases"/>
    <property type="match status" value="1"/>
</dbReference>
<evidence type="ECO:0000313" key="2">
    <source>
        <dbReference type="EMBL" id="TXR56781.1"/>
    </source>
</evidence>